<name>A0A8I5U2L8_PONAB</name>
<protein>
    <submittedName>
        <fullName evidence="2">Uncharacterized protein</fullName>
    </submittedName>
</protein>
<evidence type="ECO:0000256" key="1">
    <source>
        <dbReference type="SAM" id="Phobius"/>
    </source>
</evidence>
<accession>A0A8I5U2L8</accession>
<proteinExistence type="predicted"/>
<feature type="transmembrane region" description="Helical" evidence="1">
    <location>
        <begin position="23"/>
        <end position="43"/>
    </location>
</feature>
<dbReference type="OMA" id="ADAFMCI"/>
<dbReference type="PANTHER" id="PTHR12138">
    <property type="entry name" value="PRIMATE-EXPANDED PROTEIN FAMILY"/>
    <property type="match status" value="1"/>
</dbReference>
<dbReference type="GeneTree" id="ENSGT01150000286943"/>
<reference evidence="2" key="3">
    <citation type="submission" date="2025-09" db="UniProtKB">
        <authorList>
            <consortium name="Ensembl"/>
        </authorList>
    </citation>
    <scope>IDENTIFICATION</scope>
</reference>
<evidence type="ECO:0000313" key="3">
    <source>
        <dbReference type="Proteomes" id="UP000001595"/>
    </source>
</evidence>
<dbReference type="Proteomes" id="UP000001595">
    <property type="component" value="Chromosome 12"/>
</dbReference>
<dbReference type="AlphaFoldDB" id="A0A8I5U2L8"/>
<organism evidence="2 3">
    <name type="scientific">Pongo abelii</name>
    <name type="common">Sumatran orangutan</name>
    <name type="synonym">Pongo pygmaeus abelii</name>
    <dbReference type="NCBI Taxonomy" id="9601"/>
    <lineage>
        <taxon>Eukaryota</taxon>
        <taxon>Metazoa</taxon>
        <taxon>Chordata</taxon>
        <taxon>Craniata</taxon>
        <taxon>Vertebrata</taxon>
        <taxon>Euteleostomi</taxon>
        <taxon>Mammalia</taxon>
        <taxon>Eutheria</taxon>
        <taxon>Euarchontoglires</taxon>
        <taxon>Primates</taxon>
        <taxon>Haplorrhini</taxon>
        <taxon>Catarrhini</taxon>
        <taxon>Hominidae</taxon>
        <taxon>Pongo</taxon>
    </lineage>
</organism>
<sequence>MLTQICTPQHLVSSGSSETEGQADAFMCIRLSFIVLYSSFFFLRWSLALLPRMECSGTILAHCNLHLLGSSNSPTSASQVAGITGTYHHAWLIFVILVETGFHRVGQAGLELLTSTDPPTSASQSAGITGLSHRAQPVLYISLLFDTCICLMVLCSASMEAPKGKTPD</sequence>
<dbReference type="PRINTS" id="PR02045">
    <property type="entry name" value="F138DOMAIN"/>
</dbReference>
<keyword evidence="3" id="KW-1185">Reference proteome</keyword>
<keyword evidence="1" id="KW-0472">Membrane</keyword>
<dbReference type="Ensembl" id="ENSPPYT00000036580.1">
    <property type="protein sequence ID" value="ENSPPYP00000043422.1"/>
    <property type="gene ID" value="ENSPPYG00000040786.1"/>
</dbReference>
<reference evidence="2" key="2">
    <citation type="submission" date="2025-08" db="UniProtKB">
        <authorList>
            <consortium name="Ensembl"/>
        </authorList>
    </citation>
    <scope>IDENTIFICATION</scope>
</reference>
<keyword evidence="1" id="KW-0812">Transmembrane</keyword>
<keyword evidence="1" id="KW-1133">Transmembrane helix</keyword>
<feature type="transmembrane region" description="Helical" evidence="1">
    <location>
        <begin position="138"/>
        <end position="159"/>
    </location>
</feature>
<dbReference type="PANTHER" id="PTHR12138:SF162">
    <property type="entry name" value="CHROMOSOME UNDETERMINED SCAFFOLD_275, WHOLE GENOME SHOTGUN SEQUENCE"/>
    <property type="match status" value="1"/>
</dbReference>
<reference evidence="2 3" key="1">
    <citation type="submission" date="2008-02" db="EMBL/GenBank/DDBJ databases">
        <title>A 6x draft sequence assembly of the Pongo pygmaeus abelii genome.</title>
        <authorList>
            <person name="Wilson R.K."/>
            <person name="Mardis E."/>
        </authorList>
    </citation>
    <scope>NUCLEOTIDE SEQUENCE [LARGE SCALE GENOMIC DNA]</scope>
</reference>
<evidence type="ECO:0000313" key="2">
    <source>
        <dbReference type="Ensembl" id="ENSPPYP00000043422.1"/>
    </source>
</evidence>